<comment type="caution">
    <text evidence="1">The sequence shown here is derived from an EMBL/GenBank/DDBJ whole genome shotgun (WGS) entry which is preliminary data.</text>
</comment>
<dbReference type="PANTHER" id="PTHR12661:SF5">
    <property type="entry name" value="SUPPRESSOR OF SWI4 1 HOMOLOG"/>
    <property type="match status" value="1"/>
</dbReference>
<reference evidence="1 2" key="1">
    <citation type="journal article" date="2019" name="G3 (Bethesda)">
        <title>Sequencing of a Wild Apple (Malus baccata) Genome Unravels the Differences Between Cultivated and Wild Apple Species Regarding Disease Resistance and Cold Tolerance.</title>
        <authorList>
            <person name="Chen X."/>
        </authorList>
    </citation>
    <scope>NUCLEOTIDE SEQUENCE [LARGE SCALE GENOMIC DNA]</scope>
    <source>
        <strain evidence="2">cv. Shandingzi</strain>
        <tissue evidence="1">Leaves</tissue>
    </source>
</reference>
<dbReference type="GO" id="GO:0019843">
    <property type="term" value="F:rRNA binding"/>
    <property type="evidence" value="ECO:0007669"/>
    <property type="project" value="TreeGrafter"/>
</dbReference>
<organism evidence="1 2">
    <name type="scientific">Malus baccata</name>
    <name type="common">Siberian crab apple</name>
    <name type="synonym">Pyrus baccata</name>
    <dbReference type="NCBI Taxonomy" id="106549"/>
    <lineage>
        <taxon>Eukaryota</taxon>
        <taxon>Viridiplantae</taxon>
        <taxon>Streptophyta</taxon>
        <taxon>Embryophyta</taxon>
        <taxon>Tracheophyta</taxon>
        <taxon>Spermatophyta</taxon>
        <taxon>Magnoliopsida</taxon>
        <taxon>eudicotyledons</taxon>
        <taxon>Gunneridae</taxon>
        <taxon>Pentapetalae</taxon>
        <taxon>rosids</taxon>
        <taxon>fabids</taxon>
        <taxon>Rosales</taxon>
        <taxon>Rosaceae</taxon>
        <taxon>Amygdaloideae</taxon>
        <taxon>Maleae</taxon>
        <taxon>Malus</taxon>
    </lineage>
</organism>
<dbReference type="GO" id="GO:0030687">
    <property type="term" value="C:preribosome, large subunit precursor"/>
    <property type="evidence" value="ECO:0007669"/>
    <property type="project" value="TreeGrafter"/>
</dbReference>
<dbReference type="STRING" id="106549.A0A540KHU7"/>
<gene>
    <name evidence="1" type="ORF">C1H46_040675</name>
</gene>
<dbReference type="EMBL" id="VIEB01001249">
    <property type="protein sequence ID" value="TQD73798.1"/>
    <property type="molecule type" value="Genomic_DNA"/>
</dbReference>
<dbReference type="PANTHER" id="PTHR12661">
    <property type="entry name" value="PETER PAN-RELATED"/>
    <property type="match status" value="1"/>
</dbReference>
<evidence type="ECO:0000313" key="1">
    <source>
        <dbReference type="EMBL" id="TQD73798.1"/>
    </source>
</evidence>
<dbReference type="GO" id="GO:0000027">
    <property type="term" value="P:ribosomal large subunit assembly"/>
    <property type="evidence" value="ECO:0007669"/>
    <property type="project" value="TreeGrafter"/>
</dbReference>
<dbReference type="Proteomes" id="UP000315295">
    <property type="component" value="Unassembled WGS sequence"/>
</dbReference>
<keyword evidence="2" id="KW-1185">Reference proteome</keyword>
<protein>
    <recommendedName>
        <fullName evidence="3">Brix domain-containing protein</fullName>
    </recommendedName>
</protein>
<sequence>MARFKNKKKVFVKSVSTKKQANMDHITGDKIPKSFVFSRCKLPGPLKQLQADLRKLMLPYTALKLKEKRWNNLRDFLNVAGPIGVTHFLMLLKTPTVPYLKSAASSSTNTAVSDVKLQLWEEDHGNGFNLISTFASDFTREGCPIKLPENVVPAAYREWEVKVFDWQTQCPTLANPDGHTLLYETIELLPAVGCEADAATR</sequence>
<name>A0A540KHU7_MALBA</name>
<dbReference type="AlphaFoldDB" id="A0A540KHU7"/>
<dbReference type="InterPro" id="IPR045112">
    <property type="entry name" value="PPAN-like"/>
</dbReference>
<accession>A0A540KHU7</accession>
<evidence type="ECO:0008006" key="3">
    <source>
        <dbReference type="Google" id="ProtNLM"/>
    </source>
</evidence>
<proteinExistence type="predicted"/>
<evidence type="ECO:0000313" key="2">
    <source>
        <dbReference type="Proteomes" id="UP000315295"/>
    </source>
</evidence>